<dbReference type="Pfam" id="PF21173">
    <property type="entry name" value="DksA-like_N"/>
    <property type="match status" value="1"/>
</dbReference>
<evidence type="ECO:0000313" key="9">
    <source>
        <dbReference type="Proteomes" id="UP001139410"/>
    </source>
</evidence>
<organism evidence="8 9">
    <name type="scientific">Sphingomonas cremea</name>
    <dbReference type="NCBI Taxonomy" id="2904799"/>
    <lineage>
        <taxon>Bacteria</taxon>
        <taxon>Pseudomonadati</taxon>
        <taxon>Pseudomonadota</taxon>
        <taxon>Alphaproteobacteria</taxon>
        <taxon>Sphingomonadales</taxon>
        <taxon>Sphingomonadaceae</taxon>
        <taxon>Sphingomonas</taxon>
    </lineage>
</organism>
<evidence type="ECO:0000256" key="1">
    <source>
        <dbReference type="ARBA" id="ARBA00022723"/>
    </source>
</evidence>
<reference evidence="8" key="1">
    <citation type="submission" date="2022-01" db="EMBL/GenBank/DDBJ databases">
        <authorList>
            <person name="Jo J.-H."/>
            <person name="Im W.-T."/>
        </authorList>
    </citation>
    <scope>NUCLEOTIDE SEQUENCE</scope>
    <source>
        <strain evidence="8">G124</strain>
    </source>
</reference>
<evidence type="ECO:0000256" key="4">
    <source>
        <dbReference type="PROSITE-ProRule" id="PRU00510"/>
    </source>
</evidence>
<keyword evidence="3" id="KW-0862">Zinc</keyword>
<evidence type="ECO:0000256" key="2">
    <source>
        <dbReference type="ARBA" id="ARBA00022771"/>
    </source>
</evidence>
<feature type="domain" description="DnaK suppressor protein-like N-terminal" evidence="7">
    <location>
        <begin position="9"/>
        <end position="71"/>
    </location>
</feature>
<accession>A0A9X1TZ73</accession>
<sequence>MPDVAAAKARLEVQLAELEARQARIAEDLAEPLNADSGEQAVEMEDDASLEGQGALVAKEIASVKRALGRIVDGTYGECVRCGEDIAPARLEARPEAALCIDCARAAE</sequence>
<dbReference type="SUPFAM" id="SSF57716">
    <property type="entry name" value="Glucocorticoid receptor-like (DNA-binding domain)"/>
    <property type="match status" value="1"/>
</dbReference>
<dbReference type="EMBL" id="JAKFGM010000003">
    <property type="protein sequence ID" value="MCF2515873.1"/>
    <property type="molecule type" value="Genomic_DNA"/>
</dbReference>
<evidence type="ECO:0000256" key="3">
    <source>
        <dbReference type="ARBA" id="ARBA00022833"/>
    </source>
</evidence>
<name>A0A9X1TZ73_9SPHN</name>
<comment type="caution">
    <text evidence="8">The sequence shown here is derived from an EMBL/GenBank/DDBJ whole genome shotgun (WGS) entry which is preliminary data.</text>
</comment>
<dbReference type="InterPro" id="IPR000962">
    <property type="entry name" value="Znf_DskA_TraR"/>
</dbReference>
<evidence type="ECO:0000256" key="5">
    <source>
        <dbReference type="SAM" id="Coils"/>
    </source>
</evidence>
<keyword evidence="2" id="KW-0863">Zinc-finger</keyword>
<dbReference type="AlphaFoldDB" id="A0A9X1TZ73"/>
<dbReference type="PANTHER" id="PTHR33823">
    <property type="entry name" value="RNA POLYMERASE-BINDING TRANSCRIPTION FACTOR DKSA-RELATED"/>
    <property type="match status" value="1"/>
</dbReference>
<evidence type="ECO:0000313" key="8">
    <source>
        <dbReference type="EMBL" id="MCF2515873.1"/>
    </source>
</evidence>
<evidence type="ECO:0000259" key="7">
    <source>
        <dbReference type="Pfam" id="PF21173"/>
    </source>
</evidence>
<dbReference type="Proteomes" id="UP001139410">
    <property type="component" value="Unassembled WGS sequence"/>
</dbReference>
<feature type="domain" description="Zinc finger DksA/TraR C4-type" evidence="6">
    <location>
        <begin position="74"/>
        <end position="108"/>
    </location>
</feature>
<keyword evidence="9" id="KW-1185">Reference proteome</keyword>
<keyword evidence="5" id="KW-0175">Coiled coil</keyword>
<dbReference type="Pfam" id="PF01258">
    <property type="entry name" value="zf-dskA_traR"/>
    <property type="match status" value="1"/>
</dbReference>
<dbReference type="PROSITE" id="PS51128">
    <property type="entry name" value="ZF_DKSA_2"/>
    <property type="match status" value="1"/>
</dbReference>
<protein>
    <submittedName>
        <fullName evidence="8">TraR/DksA family transcriptional regulator</fullName>
    </submittedName>
</protein>
<dbReference type="PANTHER" id="PTHR33823:SF4">
    <property type="entry name" value="GENERAL STRESS PROTEIN 16O"/>
    <property type="match status" value="1"/>
</dbReference>
<dbReference type="RefSeq" id="WP_235068579.1">
    <property type="nucleotide sequence ID" value="NZ_JAKFGM010000003.1"/>
</dbReference>
<evidence type="ECO:0000259" key="6">
    <source>
        <dbReference type="Pfam" id="PF01258"/>
    </source>
</evidence>
<dbReference type="Gene3D" id="1.20.120.910">
    <property type="entry name" value="DksA, coiled-coil domain"/>
    <property type="match status" value="1"/>
</dbReference>
<dbReference type="InterPro" id="IPR048487">
    <property type="entry name" value="DksA-like_N"/>
</dbReference>
<keyword evidence="1" id="KW-0479">Metal-binding</keyword>
<feature type="coiled-coil region" evidence="5">
    <location>
        <begin position="1"/>
        <end position="28"/>
    </location>
</feature>
<dbReference type="GO" id="GO:0008270">
    <property type="term" value="F:zinc ion binding"/>
    <property type="evidence" value="ECO:0007669"/>
    <property type="project" value="UniProtKB-KW"/>
</dbReference>
<gene>
    <name evidence="8" type="ORF">LVY65_12480</name>
</gene>
<proteinExistence type="predicted"/>
<feature type="zinc finger region" description="dksA C4-type" evidence="4">
    <location>
        <begin position="79"/>
        <end position="103"/>
    </location>
</feature>